<keyword evidence="7" id="KW-0915">Sodium</keyword>
<evidence type="ECO:0000256" key="4">
    <source>
        <dbReference type="ARBA" id="ARBA00022449"/>
    </source>
</evidence>
<feature type="transmembrane region" description="Helical" evidence="11">
    <location>
        <begin position="174"/>
        <end position="197"/>
    </location>
</feature>
<evidence type="ECO:0000256" key="5">
    <source>
        <dbReference type="ARBA" id="ARBA00022692"/>
    </source>
</evidence>
<accession>A0ABU1IM34</accession>
<proteinExistence type="inferred from homology"/>
<dbReference type="Gene3D" id="1.20.1530.20">
    <property type="match status" value="1"/>
</dbReference>
<dbReference type="NCBIfam" id="TIGR00932">
    <property type="entry name" value="2a37"/>
    <property type="match status" value="1"/>
</dbReference>
<comment type="caution">
    <text evidence="13">The sequence shown here is derived from an EMBL/GenBank/DDBJ whole genome shotgun (WGS) entry which is preliminary data.</text>
</comment>
<keyword evidence="6 11" id="KW-1133">Transmembrane helix</keyword>
<feature type="transmembrane region" description="Helical" evidence="11">
    <location>
        <begin position="209"/>
        <end position="227"/>
    </location>
</feature>
<keyword evidence="10" id="KW-0739">Sodium transport</keyword>
<organism evidence="13 14">
    <name type="scientific">Desmospora profundinema</name>
    <dbReference type="NCBI Taxonomy" id="1571184"/>
    <lineage>
        <taxon>Bacteria</taxon>
        <taxon>Bacillati</taxon>
        <taxon>Bacillota</taxon>
        <taxon>Bacilli</taxon>
        <taxon>Bacillales</taxon>
        <taxon>Thermoactinomycetaceae</taxon>
        <taxon>Desmospora</taxon>
    </lineage>
</organism>
<feature type="domain" description="Cation/H+ exchanger transmembrane" evidence="12">
    <location>
        <begin position="12"/>
        <end position="373"/>
    </location>
</feature>
<keyword evidence="3" id="KW-0813">Transport</keyword>
<keyword evidence="9 11" id="KW-0472">Membrane</keyword>
<evidence type="ECO:0000256" key="11">
    <source>
        <dbReference type="SAM" id="Phobius"/>
    </source>
</evidence>
<feature type="transmembrane region" description="Helical" evidence="11">
    <location>
        <begin position="52"/>
        <end position="72"/>
    </location>
</feature>
<evidence type="ECO:0000256" key="8">
    <source>
        <dbReference type="ARBA" id="ARBA00023065"/>
    </source>
</evidence>
<feature type="transmembrane region" description="Helical" evidence="11">
    <location>
        <begin position="287"/>
        <end position="309"/>
    </location>
</feature>
<protein>
    <submittedName>
        <fullName evidence="13">Monovalent cation:proton antiporter-2 (CPA2) family protein</fullName>
    </submittedName>
</protein>
<dbReference type="Pfam" id="PF00999">
    <property type="entry name" value="Na_H_Exchanger"/>
    <property type="match status" value="1"/>
</dbReference>
<dbReference type="PANTHER" id="PTHR43562">
    <property type="entry name" value="NAPA-TYPE SODIUM/HYDROGEN ANTIPORTER"/>
    <property type="match status" value="1"/>
</dbReference>
<evidence type="ECO:0000313" key="14">
    <source>
        <dbReference type="Proteomes" id="UP001185012"/>
    </source>
</evidence>
<evidence type="ECO:0000313" key="13">
    <source>
        <dbReference type="EMBL" id="MDR6225219.1"/>
    </source>
</evidence>
<feature type="transmembrane region" description="Helical" evidence="11">
    <location>
        <begin position="261"/>
        <end position="281"/>
    </location>
</feature>
<evidence type="ECO:0000256" key="7">
    <source>
        <dbReference type="ARBA" id="ARBA00023053"/>
    </source>
</evidence>
<feature type="transmembrane region" description="Helical" evidence="11">
    <location>
        <begin position="84"/>
        <end position="108"/>
    </location>
</feature>
<dbReference type="InterPro" id="IPR006153">
    <property type="entry name" value="Cation/H_exchanger_TM"/>
</dbReference>
<feature type="transmembrane region" description="Helical" evidence="11">
    <location>
        <begin position="144"/>
        <end position="168"/>
    </location>
</feature>
<keyword evidence="4" id="KW-0050">Antiport</keyword>
<dbReference type="InterPro" id="IPR004771">
    <property type="entry name" value="K/H_exchanger"/>
</dbReference>
<keyword evidence="5 11" id="KW-0812">Transmembrane</keyword>
<evidence type="ECO:0000256" key="10">
    <source>
        <dbReference type="ARBA" id="ARBA00023201"/>
    </source>
</evidence>
<dbReference type="PANTHER" id="PTHR43562:SF3">
    <property type="entry name" value="SODIUM ION_PROTON EXCHANGER (EUROFUNG)"/>
    <property type="match status" value="1"/>
</dbReference>
<comment type="similarity">
    <text evidence="2">Belongs to the monovalent cation:proton antiporter 2 (CPA2) transporter (TC 2.A.37) family.</text>
</comment>
<keyword evidence="14" id="KW-1185">Reference proteome</keyword>
<feature type="transmembrane region" description="Helical" evidence="11">
    <location>
        <begin position="351"/>
        <end position="370"/>
    </location>
</feature>
<evidence type="ECO:0000256" key="9">
    <source>
        <dbReference type="ARBA" id="ARBA00023136"/>
    </source>
</evidence>
<sequence length="388" mass="40840">MLFIAKLLIIILSTKLAGDLSVRLGQPSVVGKLIVGILIGPALLGWIDNSNLIETLAEIGVLLLMFIAGLETDIKELNRTRNSSLAVGAGGIILPLFGGYFAGLAFGLDAQQSLFIGLLLSATSVSITVQTLRDLGRLGTRESTTILGAAVVDDVLVVILLAFMISFADPAAPAVTMVILKKVLFFGAIGLLGWKVVPWVMKKLVPLRVSESLISAAIIICFFFAWLAEVTGVAGIIGAFAAGVALSTTKYKHDVEHKVEPIAYAIFVPVFFVSIGLNVSFEGIADQIWLIVVMTVIAVFTKLVGSGVGARLTGFDKQGSLGIGAGMVSRGEVALIIATTGLSAGLLDQQYFTSMVLVIILTTLIAPVLLKRIFGDNPQAKKEEAASS</sequence>
<evidence type="ECO:0000256" key="1">
    <source>
        <dbReference type="ARBA" id="ARBA00004141"/>
    </source>
</evidence>
<keyword evidence="8" id="KW-0406">Ion transport</keyword>
<dbReference type="InterPro" id="IPR038770">
    <property type="entry name" value="Na+/solute_symporter_sf"/>
</dbReference>
<dbReference type="RefSeq" id="WP_309863543.1">
    <property type="nucleotide sequence ID" value="NZ_JAVDQG010000002.1"/>
</dbReference>
<reference evidence="13 14" key="1">
    <citation type="submission" date="2023-07" db="EMBL/GenBank/DDBJ databases">
        <title>Genomic Encyclopedia of Type Strains, Phase IV (KMG-IV): sequencing the most valuable type-strain genomes for metagenomic binning, comparative biology and taxonomic classification.</title>
        <authorList>
            <person name="Goeker M."/>
        </authorList>
    </citation>
    <scope>NUCLEOTIDE SEQUENCE [LARGE SCALE GENOMIC DNA]</scope>
    <source>
        <strain evidence="13 14">DSM 45903</strain>
    </source>
</reference>
<comment type="subcellular location">
    <subcellularLocation>
        <location evidence="1">Membrane</location>
        <topology evidence="1">Multi-pass membrane protein</topology>
    </subcellularLocation>
</comment>
<evidence type="ECO:0000256" key="3">
    <source>
        <dbReference type="ARBA" id="ARBA00022448"/>
    </source>
</evidence>
<dbReference type="Proteomes" id="UP001185012">
    <property type="component" value="Unassembled WGS sequence"/>
</dbReference>
<evidence type="ECO:0000256" key="2">
    <source>
        <dbReference type="ARBA" id="ARBA00005551"/>
    </source>
</evidence>
<gene>
    <name evidence="13" type="ORF">JOE21_001210</name>
</gene>
<dbReference type="EMBL" id="JAVDQG010000002">
    <property type="protein sequence ID" value="MDR6225219.1"/>
    <property type="molecule type" value="Genomic_DNA"/>
</dbReference>
<feature type="transmembrane region" description="Helical" evidence="11">
    <location>
        <begin position="114"/>
        <end position="132"/>
    </location>
</feature>
<evidence type="ECO:0000259" key="12">
    <source>
        <dbReference type="Pfam" id="PF00999"/>
    </source>
</evidence>
<name>A0ABU1IM34_9BACL</name>
<evidence type="ECO:0000256" key="6">
    <source>
        <dbReference type="ARBA" id="ARBA00022989"/>
    </source>
</evidence>